<dbReference type="InterPro" id="IPR031541">
    <property type="entry name" value="HTH_micro"/>
</dbReference>
<dbReference type="AlphaFoldDB" id="R0KZ46"/>
<dbReference type="EMBL" id="KB908911">
    <property type="protein sequence ID" value="EOB15462.1"/>
    <property type="molecule type" value="Genomic_DNA"/>
</dbReference>
<sequence>MNELMKKVFKFGMYGKPITFLTKSEINSLKKYHWIEFLDKNELDELENNIEFVPSKKTDLNDDLYVRMNFTYFKNLISDSRFKEISSFKIFNHLLISGDYVKQADLQHIGQVDTKKVSYVLKILRKSSFIKQKIIKNISYVKLDVDSLFNRNKKQYPLPIIPREYFREVPIYYEIKRKLMNTEVGLTSSDIRRDYGVSVKRAHACLKKLEIEREKEIAIKQVFDGKTRKHLFYKVENSELVDDDLKEKGLITVNDRICALKQLLKDRKWINTCEETFIKFRDILGSKYMPDRKTMISTAIKANLKVFNIRGTHSVSSWLIANNDVQLSDIVQNKIKAAPKDNEFSKKVMSKYVKVPDFIAIDNLYKIKISNRFDIIFNFIYKNSKHECLQLSDEFLMNRSLLFLFNLVPFYKINFVKKLIGELNNLQDDKIQMVDENVYIYDILERYTIKDVLDLPIDTLLKKEINERLKDQRLVRSILEPFRLGLIEIFINTKQVDRINNIVKGKLNSDHIINIKNDDFIEYNPKNKQDLNLILSEIETSDLSIRLHEDYQEFIDKRRTLEKLHSYVSL</sequence>
<gene>
    <name evidence="1" type="ORF">NBO_3g0013</name>
</gene>
<organism evidence="1 2">
    <name type="scientific">Nosema bombycis (strain CQ1 / CVCC 102059)</name>
    <name type="common">Microsporidian parasite</name>
    <name type="synonym">Pebrine of silkworm</name>
    <dbReference type="NCBI Taxonomy" id="578461"/>
    <lineage>
        <taxon>Eukaryota</taxon>
        <taxon>Fungi</taxon>
        <taxon>Fungi incertae sedis</taxon>
        <taxon>Microsporidia</taxon>
        <taxon>Nosematidae</taxon>
        <taxon>Nosema</taxon>
    </lineage>
</organism>
<reference evidence="1 2" key="1">
    <citation type="journal article" date="2013" name="BMC Genomics">
        <title>Comparative genomics of parasitic silkworm microsporidia reveal an association between genome expansion and host adaptation.</title>
        <authorList>
            <person name="Pan G."/>
            <person name="Xu J."/>
            <person name="Li T."/>
            <person name="Xia Q."/>
            <person name="Liu S.L."/>
            <person name="Zhang G."/>
            <person name="Li S."/>
            <person name="Li C."/>
            <person name="Liu H."/>
            <person name="Yang L."/>
            <person name="Liu T."/>
            <person name="Zhang X."/>
            <person name="Wu Z."/>
            <person name="Fan W."/>
            <person name="Dang X."/>
            <person name="Xiang H."/>
            <person name="Tao M."/>
            <person name="Li Y."/>
            <person name="Hu J."/>
            <person name="Li Z."/>
            <person name="Lin L."/>
            <person name="Luo J."/>
            <person name="Geng L."/>
            <person name="Wang L."/>
            <person name="Long M."/>
            <person name="Wan Y."/>
            <person name="He N."/>
            <person name="Zhang Z."/>
            <person name="Lu C."/>
            <person name="Keeling P.J."/>
            <person name="Wang J."/>
            <person name="Xiang Z."/>
            <person name="Zhou Z."/>
        </authorList>
    </citation>
    <scope>NUCLEOTIDE SEQUENCE [LARGE SCALE GENOMIC DNA]</scope>
    <source>
        <strain evidence="2">CQ1 / CVCC 102059</strain>
    </source>
</reference>
<keyword evidence="2" id="KW-1185">Reference proteome</keyword>
<proteinExistence type="predicted"/>
<name>R0KZ46_NOSB1</name>
<accession>R0KZ46</accession>
<evidence type="ECO:0000313" key="1">
    <source>
        <dbReference type="EMBL" id="EOB15462.1"/>
    </source>
</evidence>
<protein>
    <submittedName>
        <fullName evidence="1">Uncharacterized protein</fullName>
    </submittedName>
</protein>
<dbReference type="OMA" id="WINTCEE"/>
<dbReference type="Proteomes" id="UP000016927">
    <property type="component" value="Unassembled WGS sequence"/>
</dbReference>
<dbReference type="VEuPathDB" id="MicrosporidiaDB:NBO_3g0013"/>
<evidence type="ECO:0000313" key="2">
    <source>
        <dbReference type="Proteomes" id="UP000016927"/>
    </source>
</evidence>
<dbReference type="HOGENOM" id="CLU_478247_0_0_1"/>
<dbReference type="Pfam" id="PF17007">
    <property type="entry name" value="HTH_micro"/>
    <property type="match status" value="1"/>
</dbReference>
<dbReference type="OrthoDB" id="2190283at2759"/>